<protein>
    <submittedName>
        <fullName evidence="2">Uncharacterized protein</fullName>
    </submittedName>
</protein>
<feature type="region of interest" description="Disordered" evidence="1">
    <location>
        <begin position="74"/>
        <end position="95"/>
    </location>
</feature>
<evidence type="ECO:0000313" key="2">
    <source>
        <dbReference type="EMBL" id="MPM61807.1"/>
    </source>
</evidence>
<reference evidence="2" key="1">
    <citation type="submission" date="2019-08" db="EMBL/GenBank/DDBJ databases">
        <authorList>
            <person name="Kucharzyk K."/>
            <person name="Murdoch R.W."/>
            <person name="Higgins S."/>
            <person name="Loffler F."/>
        </authorList>
    </citation>
    <scope>NUCLEOTIDE SEQUENCE</scope>
</reference>
<evidence type="ECO:0000256" key="1">
    <source>
        <dbReference type="SAM" id="MobiDB-lite"/>
    </source>
</evidence>
<dbReference type="EMBL" id="VSSQ01018533">
    <property type="protein sequence ID" value="MPM61807.1"/>
    <property type="molecule type" value="Genomic_DNA"/>
</dbReference>
<comment type="caution">
    <text evidence="2">The sequence shown here is derived from an EMBL/GenBank/DDBJ whole genome shotgun (WGS) entry which is preliminary data.</text>
</comment>
<organism evidence="2">
    <name type="scientific">bioreactor metagenome</name>
    <dbReference type="NCBI Taxonomy" id="1076179"/>
    <lineage>
        <taxon>unclassified sequences</taxon>
        <taxon>metagenomes</taxon>
        <taxon>ecological metagenomes</taxon>
    </lineage>
</organism>
<sequence>MILAELLHGHGLTVLRGLQALQILGKLAHQIAARNPHRQRQQLLRRRPGDMQLHIEKMGVHRAGLHGEADVGANAGCVENRGHGSSRNAGRSMRT</sequence>
<feature type="compositionally biased region" description="Polar residues" evidence="1">
    <location>
        <begin position="83"/>
        <end position="95"/>
    </location>
</feature>
<name>A0A645B8S8_9ZZZZ</name>
<gene>
    <name evidence="2" type="ORF">SDC9_108670</name>
</gene>
<dbReference type="AlphaFoldDB" id="A0A645B8S8"/>
<proteinExistence type="predicted"/>
<accession>A0A645B8S8</accession>